<evidence type="ECO:0000256" key="1">
    <source>
        <dbReference type="SAM" id="MobiDB-lite"/>
    </source>
</evidence>
<proteinExistence type="predicted"/>
<sequence length="63" mass="7002">MSGDDLPLLRRVPEPAGGTLSAACRRQRFCGMLPAEPERAGNERDETHRVHRTGSGKHVVHRE</sequence>
<dbReference type="Proteomes" id="UP000809587">
    <property type="component" value="Unassembled WGS sequence"/>
</dbReference>
<feature type="region of interest" description="Disordered" evidence="1">
    <location>
        <begin position="35"/>
        <end position="63"/>
    </location>
</feature>
<dbReference type="EMBL" id="JAFEUO010000010">
    <property type="protein sequence ID" value="MBM7086495.1"/>
    <property type="molecule type" value="Genomic_DNA"/>
</dbReference>
<evidence type="ECO:0000313" key="2">
    <source>
        <dbReference type="EMBL" id="MBM7086495.1"/>
    </source>
</evidence>
<evidence type="ECO:0000313" key="3">
    <source>
        <dbReference type="Proteomes" id="UP000809587"/>
    </source>
</evidence>
<feature type="compositionally biased region" description="Basic residues" evidence="1">
    <location>
        <begin position="49"/>
        <end position="63"/>
    </location>
</feature>
<reference evidence="2 3" key="1">
    <citation type="submission" date="2021-02" db="EMBL/GenBank/DDBJ databases">
        <authorList>
            <person name="Lee D.-H."/>
        </authorList>
    </citation>
    <scope>NUCLEOTIDE SEQUENCE [LARGE SCALE GENOMIC DNA]</scope>
    <source>
        <strain evidence="2 3">MMS20-R2-29</strain>
    </source>
</reference>
<feature type="compositionally biased region" description="Basic and acidic residues" evidence="1">
    <location>
        <begin position="36"/>
        <end position="48"/>
    </location>
</feature>
<organism evidence="2 3">
    <name type="scientific">Micromonospora humidisoli</name>
    <dbReference type="NCBI Taxonomy" id="2807622"/>
    <lineage>
        <taxon>Bacteria</taxon>
        <taxon>Bacillati</taxon>
        <taxon>Actinomycetota</taxon>
        <taxon>Actinomycetes</taxon>
        <taxon>Micromonosporales</taxon>
        <taxon>Micromonosporaceae</taxon>
        <taxon>Micromonospora</taxon>
    </lineage>
</organism>
<name>A0ABS2JJ04_9ACTN</name>
<accession>A0ABS2JJ04</accession>
<gene>
    <name evidence="2" type="ORF">JQN84_28600</name>
</gene>
<protein>
    <submittedName>
        <fullName evidence="2">Uncharacterized protein</fullName>
    </submittedName>
</protein>
<dbReference type="RefSeq" id="WP_204961679.1">
    <property type="nucleotide sequence ID" value="NZ_JAFEUO010000010.1"/>
</dbReference>
<comment type="caution">
    <text evidence="2">The sequence shown here is derived from an EMBL/GenBank/DDBJ whole genome shotgun (WGS) entry which is preliminary data.</text>
</comment>
<keyword evidence="3" id="KW-1185">Reference proteome</keyword>